<feature type="transmembrane region" description="Helical" evidence="1">
    <location>
        <begin position="374"/>
        <end position="392"/>
    </location>
</feature>
<evidence type="ECO:0000313" key="3">
    <source>
        <dbReference type="Proteomes" id="UP000220914"/>
    </source>
</evidence>
<dbReference type="GO" id="GO:0022857">
    <property type="term" value="F:transmembrane transporter activity"/>
    <property type="evidence" value="ECO:0007669"/>
    <property type="project" value="InterPro"/>
</dbReference>
<dbReference type="SUPFAM" id="SSF103473">
    <property type="entry name" value="MFS general substrate transporter"/>
    <property type="match status" value="1"/>
</dbReference>
<dbReference type="InterPro" id="IPR036259">
    <property type="entry name" value="MFS_trans_sf"/>
</dbReference>
<dbReference type="OrthoDB" id="4612864at2"/>
<keyword evidence="1" id="KW-0472">Membrane</keyword>
<dbReference type="PANTHER" id="PTHR23526">
    <property type="entry name" value="INTEGRAL MEMBRANE TRANSPORT PROTEIN-RELATED"/>
    <property type="match status" value="1"/>
</dbReference>
<organism evidence="2 3">
    <name type="scientific">Mycolicibacterium agri</name>
    <name type="common">Mycobacterium agri</name>
    <dbReference type="NCBI Taxonomy" id="36811"/>
    <lineage>
        <taxon>Bacteria</taxon>
        <taxon>Bacillati</taxon>
        <taxon>Actinomycetota</taxon>
        <taxon>Actinomycetes</taxon>
        <taxon>Mycobacteriales</taxon>
        <taxon>Mycobacteriaceae</taxon>
        <taxon>Mycolicibacterium</taxon>
    </lineage>
</organism>
<keyword evidence="3" id="KW-1185">Reference proteome</keyword>
<dbReference type="Proteomes" id="UP000220914">
    <property type="component" value="Unassembled WGS sequence"/>
</dbReference>
<gene>
    <name evidence="2" type="ORF">CQY20_11580</name>
</gene>
<reference evidence="2 3" key="1">
    <citation type="submission" date="2017-10" db="EMBL/GenBank/DDBJ databases">
        <title>The new phylogeny of genus Mycobacterium.</title>
        <authorList>
            <person name="Tortoli E."/>
            <person name="Trovato A."/>
            <person name="Cirillo D.M."/>
        </authorList>
    </citation>
    <scope>NUCLEOTIDE SEQUENCE [LARGE SCALE GENOMIC DNA]</scope>
    <source>
        <strain evidence="2 3">CCUG37673</strain>
    </source>
</reference>
<evidence type="ECO:0000313" key="2">
    <source>
        <dbReference type="EMBL" id="PEG38882.1"/>
    </source>
</evidence>
<feature type="transmembrane region" description="Helical" evidence="1">
    <location>
        <begin position="138"/>
        <end position="161"/>
    </location>
</feature>
<feature type="transmembrane region" description="Helical" evidence="1">
    <location>
        <begin position="77"/>
        <end position="97"/>
    </location>
</feature>
<feature type="transmembrane region" description="Helical" evidence="1">
    <location>
        <begin position="173"/>
        <end position="193"/>
    </location>
</feature>
<keyword evidence="1" id="KW-0812">Transmembrane</keyword>
<dbReference type="InterPro" id="IPR011701">
    <property type="entry name" value="MFS"/>
</dbReference>
<dbReference type="AlphaFoldDB" id="A0A2A7N488"/>
<feature type="transmembrane region" description="Helical" evidence="1">
    <location>
        <begin position="103"/>
        <end position="126"/>
    </location>
</feature>
<feature type="transmembrane region" description="Helical" evidence="1">
    <location>
        <begin position="37"/>
        <end position="65"/>
    </location>
</feature>
<comment type="caution">
    <text evidence="2">The sequence shown here is derived from an EMBL/GenBank/DDBJ whole genome shotgun (WGS) entry which is preliminary data.</text>
</comment>
<accession>A0A2A7N488</accession>
<feature type="transmembrane region" description="Helical" evidence="1">
    <location>
        <begin position="284"/>
        <end position="304"/>
    </location>
</feature>
<name>A0A2A7N488_MYCAG</name>
<evidence type="ECO:0008006" key="4">
    <source>
        <dbReference type="Google" id="ProtNLM"/>
    </source>
</evidence>
<feature type="transmembrane region" description="Helical" evidence="1">
    <location>
        <begin position="310"/>
        <end position="331"/>
    </location>
</feature>
<feature type="transmembrane region" description="Helical" evidence="1">
    <location>
        <begin position="12"/>
        <end position="31"/>
    </location>
</feature>
<sequence>MEVLTTRSRPPLWLVGTVLSIFLLQVAVTLARPVSTYRLLAIGADGTTLGLTAACFAVPPMLLAVSFGRWTERHHPAFALGFGLVVSAASGFALMLADQVLPIAIATTALGIGHMSGTIGGQSIMAQAQSSLTRIGRFGTLTTISALGQIVGPILGGVVIGHTEEPSLQSTSSALQVAAWVFVAGIPAAVLATRTRMQTSTVRTGKAERVWRLLRRRGMPAALMTSFSAKSGIDLLLVYVPLLGASVGLTSSQVGILLGISSSGALLARAATPWFVRRVPTLNLTVVATAVAASCLLVVALSHALTPMMLAMSVLGFALGLTQTTTMDWVVGLVDDTSRGSALGLRLATNRVGQTFVLAAAGVASQWWGVETAFALLAAVMFGTAGAGVVNARRGRQSAEA</sequence>
<proteinExistence type="predicted"/>
<dbReference type="EMBL" id="PDCP01000017">
    <property type="protein sequence ID" value="PEG38882.1"/>
    <property type="molecule type" value="Genomic_DNA"/>
</dbReference>
<keyword evidence="1" id="KW-1133">Transmembrane helix</keyword>
<dbReference type="Gene3D" id="1.20.1250.20">
    <property type="entry name" value="MFS general substrate transporter like domains"/>
    <property type="match status" value="1"/>
</dbReference>
<dbReference type="Pfam" id="PF07690">
    <property type="entry name" value="MFS_1"/>
    <property type="match status" value="1"/>
</dbReference>
<dbReference type="PANTHER" id="PTHR23526:SF4">
    <property type="entry name" value="INTEGRAL MEMBRANE TRANSPORT PROTEIN"/>
    <property type="match status" value="1"/>
</dbReference>
<evidence type="ECO:0000256" key="1">
    <source>
        <dbReference type="SAM" id="Phobius"/>
    </source>
</evidence>
<protein>
    <recommendedName>
        <fullName evidence="4">MFS transporter</fullName>
    </recommendedName>
</protein>
<dbReference type="InterPro" id="IPR052528">
    <property type="entry name" value="Sugar_transport-like"/>
</dbReference>
<dbReference type="RefSeq" id="WP_097940231.1">
    <property type="nucleotide sequence ID" value="NZ_BLKS01000001.1"/>
</dbReference>